<proteinExistence type="predicted"/>
<reference evidence="2 3" key="1">
    <citation type="submission" date="2015-07" db="EMBL/GenBank/DDBJ databases">
        <title>Comparative genomics of the Sigatoka disease complex on banana suggests a link between parallel evolutionary changes in Pseudocercospora fijiensis and Pseudocercospora eumusae and increased virulence on the banana host.</title>
        <authorList>
            <person name="Chang T.-C."/>
            <person name="Salvucci A."/>
            <person name="Crous P.W."/>
            <person name="Stergiopoulos I."/>
        </authorList>
    </citation>
    <scope>NUCLEOTIDE SEQUENCE [LARGE SCALE GENOMIC DNA]</scope>
    <source>
        <strain evidence="2 3">CBS 116634</strain>
    </source>
</reference>
<sequence length="207" mass="23233">MAQTITVAHSLLDQSHSKKPETEPGYRSPYPSVLSAGALPTYRDQNHPNPTFPTCASQPRTAHRNMVVIGVRADFEMYTVTNFVESVAELNLEGEEMPETIMQATNQMWQYVCSWDDAMLGILLEDILRRQRYEIIEEDVAEEQPADGEIDDSHATTQNNAPQMPQDGLAALLGMERELDALPLSDTESEGDSEEDHRTKLKTKLRA</sequence>
<organism evidence="2 3">
    <name type="scientific">Pseudocercospora musae</name>
    <dbReference type="NCBI Taxonomy" id="113226"/>
    <lineage>
        <taxon>Eukaryota</taxon>
        <taxon>Fungi</taxon>
        <taxon>Dikarya</taxon>
        <taxon>Ascomycota</taxon>
        <taxon>Pezizomycotina</taxon>
        <taxon>Dothideomycetes</taxon>
        <taxon>Dothideomycetidae</taxon>
        <taxon>Mycosphaerellales</taxon>
        <taxon>Mycosphaerellaceae</taxon>
        <taxon>Pseudocercospora</taxon>
    </lineage>
</organism>
<keyword evidence="3" id="KW-1185">Reference proteome</keyword>
<protein>
    <submittedName>
        <fullName evidence="2">Uncharacterized protein</fullName>
    </submittedName>
</protein>
<feature type="compositionally biased region" description="Acidic residues" evidence="1">
    <location>
        <begin position="139"/>
        <end position="150"/>
    </location>
</feature>
<dbReference type="EMBL" id="LFZO01000015">
    <property type="protein sequence ID" value="KXT17764.1"/>
    <property type="molecule type" value="Genomic_DNA"/>
</dbReference>
<dbReference type="AlphaFoldDB" id="A0A139IT70"/>
<name>A0A139IT70_9PEZI</name>
<evidence type="ECO:0000313" key="2">
    <source>
        <dbReference type="EMBL" id="KXT17764.1"/>
    </source>
</evidence>
<evidence type="ECO:0000313" key="3">
    <source>
        <dbReference type="Proteomes" id="UP000073492"/>
    </source>
</evidence>
<accession>A0A139IT70</accession>
<evidence type="ECO:0000256" key="1">
    <source>
        <dbReference type="SAM" id="MobiDB-lite"/>
    </source>
</evidence>
<feature type="region of interest" description="Disordered" evidence="1">
    <location>
        <begin position="139"/>
        <end position="207"/>
    </location>
</feature>
<feature type="region of interest" description="Disordered" evidence="1">
    <location>
        <begin position="1"/>
        <end position="30"/>
    </location>
</feature>
<gene>
    <name evidence="2" type="ORF">AC579_3644</name>
</gene>
<comment type="caution">
    <text evidence="2">The sequence shown here is derived from an EMBL/GenBank/DDBJ whole genome shotgun (WGS) entry which is preliminary data.</text>
</comment>
<feature type="compositionally biased region" description="Basic and acidic residues" evidence="1">
    <location>
        <begin position="15"/>
        <end position="24"/>
    </location>
</feature>
<dbReference type="Proteomes" id="UP000073492">
    <property type="component" value="Unassembled WGS sequence"/>
</dbReference>